<dbReference type="Proteomes" id="UP001159042">
    <property type="component" value="Unassembled WGS sequence"/>
</dbReference>
<evidence type="ECO:0000313" key="13">
    <source>
        <dbReference type="EMBL" id="KAJ8921081.1"/>
    </source>
</evidence>
<dbReference type="CDD" id="cd02440">
    <property type="entry name" value="AdoMet_MTases"/>
    <property type="match status" value="1"/>
</dbReference>
<dbReference type="GO" id="GO:0005737">
    <property type="term" value="C:cytoplasm"/>
    <property type="evidence" value="ECO:0007669"/>
    <property type="project" value="TreeGrafter"/>
</dbReference>
<feature type="binding site" evidence="11">
    <location>
        <position position="69"/>
    </location>
    <ligand>
        <name>S-adenosyl-L-methionine</name>
        <dbReference type="ChEBI" id="CHEBI:59789"/>
    </ligand>
</feature>
<dbReference type="GO" id="GO:0032259">
    <property type="term" value="P:methylation"/>
    <property type="evidence" value="ECO:0007669"/>
    <property type="project" value="UniProtKB-KW"/>
</dbReference>
<reference evidence="13 14" key="1">
    <citation type="journal article" date="2023" name="Insect Mol. Biol.">
        <title>Genome sequencing provides insights into the evolution of gene families encoding plant cell wall-degrading enzymes in longhorned beetles.</title>
        <authorList>
            <person name="Shin N.R."/>
            <person name="Okamura Y."/>
            <person name="Kirsch R."/>
            <person name="Pauchet Y."/>
        </authorList>
    </citation>
    <scope>NUCLEOTIDE SEQUENCE [LARGE SCALE GENOMIC DNA]</scope>
    <source>
        <strain evidence="13">EAD_L_NR</strain>
    </source>
</reference>
<keyword evidence="2" id="KW-0489">Methyltransferase</keyword>
<evidence type="ECO:0000256" key="11">
    <source>
        <dbReference type="PIRSR" id="PIRSR016958-1"/>
    </source>
</evidence>
<feature type="binding site" evidence="11">
    <location>
        <position position="74"/>
    </location>
    <ligand>
        <name>S-adenosyl-L-methionine</name>
        <dbReference type="ChEBI" id="CHEBI:59789"/>
    </ligand>
</feature>
<comment type="catalytic activity">
    <reaction evidence="10">
        <text>N-terminal L-alanyl-L-prolyl-L-lysyl-[protein] + 3 S-adenosyl-L-methionine = N-terminal N,N,N-trimethyl-L-alanyl-L-prolyl-L-lysyl-[protein] + 3 S-adenosyl-L-homocysteine + 3 H(+)</text>
        <dbReference type="Rhea" id="RHEA:54712"/>
        <dbReference type="Rhea" id="RHEA-COMP:13785"/>
        <dbReference type="Rhea" id="RHEA-COMP:13971"/>
        <dbReference type="ChEBI" id="CHEBI:15378"/>
        <dbReference type="ChEBI" id="CHEBI:57856"/>
        <dbReference type="ChEBI" id="CHEBI:59789"/>
        <dbReference type="ChEBI" id="CHEBI:138057"/>
        <dbReference type="ChEBI" id="CHEBI:138315"/>
        <dbReference type="EC" id="2.1.1.244"/>
    </reaction>
</comment>
<comment type="caution">
    <text evidence="13">The sequence shown here is derived from an EMBL/GenBank/DDBJ whole genome shotgun (WGS) entry which is preliminary data.</text>
</comment>
<evidence type="ECO:0000256" key="3">
    <source>
        <dbReference type="ARBA" id="ARBA00022679"/>
    </source>
</evidence>
<dbReference type="PANTHER" id="PTHR12753">
    <property type="entry name" value="AD-003 - RELATED"/>
    <property type="match status" value="1"/>
</dbReference>
<comment type="catalytic activity">
    <reaction evidence="8">
        <text>N-terminal L-seryl-L-prolyl-L-lysyl-[protein] + 3 S-adenosyl-L-methionine = N-terminal N,N,N-trimethyl-L-seryl-L-prolyl-L-lysyl-[protein] + 3 S-adenosyl-L-homocysteine + 3 H(+)</text>
        <dbReference type="Rhea" id="RHEA:54724"/>
        <dbReference type="Rhea" id="RHEA-COMP:13789"/>
        <dbReference type="Rhea" id="RHEA-COMP:13973"/>
        <dbReference type="ChEBI" id="CHEBI:15378"/>
        <dbReference type="ChEBI" id="CHEBI:57856"/>
        <dbReference type="ChEBI" id="CHEBI:59789"/>
        <dbReference type="ChEBI" id="CHEBI:138061"/>
        <dbReference type="ChEBI" id="CHEBI:138317"/>
        <dbReference type="EC" id="2.1.1.244"/>
    </reaction>
</comment>
<dbReference type="Gene3D" id="3.40.50.150">
    <property type="entry name" value="Vaccinia Virus protein VP39"/>
    <property type="match status" value="1"/>
</dbReference>
<evidence type="ECO:0000256" key="12">
    <source>
        <dbReference type="SAM" id="MobiDB-lite"/>
    </source>
</evidence>
<dbReference type="InterPro" id="IPR029063">
    <property type="entry name" value="SAM-dependent_MTases_sf"/>
</dbReference>
<dbReference type="Pfam" id="PF05891">
    <property type="entry name" value="Methyltransf_PK"/>
    <property type="match status" value="1"/>
</dbReference>
<evidence type="ECO:0000256" key="2">
    <source>
        <dbReference type="ARBA" id="ARBA00022603"/>
    </source>
</evidence>
<gene>
    <name evidence="13" type="ORF">NQ315_015877</name>
</gene>
<name>A0AAV8W4R2_9CUCU</name>
<keyword evidence="14" id="KW-1185">Reference proteome</keyword>
<comment type="similarity">
    <text evidence="1">Belongs to the methyltransferase superfamily. NTM1 family.</text>
</comment>
<feature type="binding site" evidence="11">
    <location>
        <begin position="119"/>
        <end position="120"/>
    </location>
    <ligand>
        <name>S-adenosyl-L-methionine</name>
        <dbReference type="ChEBI" id="CHEBI:59789"/>
    </ligand>
</feature>
<evidence type="ECO:0000256" key="6">
    <source>
        <dbReference type="ARBA" id="ARBA00039449"/>
    </source>
</evidence>
<evidence type="ECO:0000256" key="10">
    <source>
        <dbReference type="ARBA" id="ARBA00048167"/>
    </source>
</evidence>
<evidence type="ECO:0000313" key="14">
    <source>
        <dbReference type="Proteomes" id="UP001159042"/>
    </source>
</evidence>
<dbReference type="SUPFAM" id="SSF53335">
    <property type="entry name" value="S-adenosyl-L-methionine-dependent methyltransferases"/>
    <property type="match status" value="1"/>
</dbReference>
<organism evidence="13 14">
    <name type="scientific">Exocentrus adspersus</name>
    <dbReference type="NCBI Taxonomy" id="1586481"/>
    <lineage>
        <taxon>Eukaryota</taxon>
        <taxon>Metazoa</taxon>
        <taxon>Ecdysozoa</taxon>
        <taxon>Arthropoda</taxon>
        <taxon>Hexapoda</taxon>
        <taxon>Insecta</taxon>
        <taxon>Pterygota</taxon>
        <taxon>Neoptera</taxon>
        <taxon>Endopterygota</taxon>
        <taxon>Coleoptera</taxon>
        <taxon>Polyphaga</taxon>
        <taxon>Cucujiformia</taxon>
        <taxon>Chrysomeloidea</taxon>
        <taxon>Cerambycidae</taxon>
        <taxon>Lamiinae</taxon>
        <taxon>Acanthocinini</taxon>
        <taxon>Exocentrus</taxon>
    </lineage>
</organism>
<feature type="region of interest" description="Disordered" evidence="12">
    <location>
        <begin position="232"/>
        <end position="260"/>
    </location>
</feature>
<dbReference type="PIRSF" id="PIRSF016958">
    <property type="entry name" value="DUF858_MeTrfase_lik"/>
    <property type="match status" value="1"/>
</dbReference>
<dbReference type="InterPro" id="IPR008576">
    <property type="entry name" value="MeTrfase_NTM1"/>
</dbReference>
<feature type="binding site" evidence="11">
    <location>
        <position position="135"/>
    </location>
    <ligand>
        <name>S-adenosyl-L-methionine</name>
        <dbReference type="ChEBI" id="CHEBI:59789"/>
    </ligand>
</feature>
<dbReference type="PANTHER" id="PTHR12753:SF0">
    <property type="entry name" value="ALPHA N-TERMINAL PROTEIN METHYLTRANSFERASE 1"/>
    <property type="match status" value="1"/>
</dbReference>
<feature type="compositionally biased region" description="Basic and acidic residues" evidence="12">
    <location>
        <begin position="247"/>
        <end position="260"/>
    </location>
</feature>
<keyword evidence="4 11" id="KW-0949">S-adenosyl-L-methionine</keyword>
<evidence type="ECO:0000256" key="7">
    <source>
        <dbReference type="ARBA" id="ARBA00043129"/>
    </source>
</evidence>
<evidence type="ECO:0000256" key="8">
    <source>
        <dbReference type="ARBA" id="ARBA00047306"/>
    </source>
</evidence>
<protein>
    <recommendedName>
        <fullName evidence="6">Alpha N-terminal protein methyltransferase 1</fullName>
        <ecNumber evidence="5">2.1.1.244</ecNumber>
    </recommendedName>
    <alternativeName>
        <fullName evidence="7">X-Pro-Lys N-terminal protein methyltransferase 1</fullName>
    </alternativeName>
</protein>
<proteinExistence type="inferred from homology"/>
<evidence type="ECO:0000256" key="5">
    <source>
        <dbReference type="ARBA" id="ARBA00039112"/>
    </source>
</evidence>
<evidence type="ECO:0000256" key="4">
    <source>
        <dbReference type="ARBA" id="ARBA00022691"/>
    </source>
</evidence>
<accession>A0AAV8W4R2</accession>
<dbReference type="GO" id="GO:0071885">
    <property type="term" value="F:N-terminal protein N-methyltransferase activity"/>
    <property type="evidence" value="ECO:0007669"/>
    <property type="project" value="UniProtKB-EC"/>
</dbReference>
<comment type="catalytic activity">
    <reaction evidence="9">
        <text>N-terminal L-prolyl-L-prolyl-L-lysyl-[protein] + 2 S-adenosyl-L-methionine = N-terminal N,N-dimethyl-L-prolyl-L-prolyl-L-lysyl-[protein] + 2 S-adenosyl-L-homocysteine + 2 H(+)</text>
        <dbReference type="Rhea" id="RHEA:54736"/>
        <dbReference type="Rhea" id="RHEA-COMP:13787"/>
        <dbReference type="Rhea" id="RHEA-COMP:13974"/>
        <dbReference type="ChEBI" id="CHEBI:15378"/>
        <dbReference type="ChEBI" id="CHEBI:57856"/>
        <dbReference type="ChEBI" id="CHEBI:59789"/>
        <dbReference type="ChEBI" id="CHEBI:138059"/>
        <dbReference type="ChEBI" id="CHEBI:138318"/>
        <dbReference type="EC" id="2.1.1.244"/>
    </reaction>
</comment>
<sequence>MTTELFQKPDEKFYTDAANYWSEIPATVDGMLGGFGFISQTDIKDSKLLLKQLFNCKNPPGRDHALDCGAGIGRISKFLLTDVFDKVDLVEQNPTFLEQAKRYMGAKLSRIGDFYTEGLQRFRPESKKYDVVWIQWVVGHLTDNDLIDFLVSCQDGLKPNGVIVVKENITSTDEVEMDRQDSSVTRPMRLLRQIFDKANLECYRQAKQRNFPKGLYSVYMFVLKPKKVNDVVEESTNESEIPPAEENGNKEGHDQNEETR</sequence>
<dbReference type="AlphaFoldDB" id="A0AAV8W4R2"/>
<evidence type="ECO:0000256" key="9">
    <source>
        <dbReference type="ARBA" id="ARBA00047885"/>
    </source>
</evidence>
<dbReference type="EC" id="2.1.1.244" evidence="5"/>
<keyword evidence="3" id="KW-0808">Transferase</keyword>
<dbReference type="FunFam" id="3.40.50.150:FF:000025">
    <property type="entry name" value="N-terminal Xaa-Pro-Lys N-methyltransferase 1"/>
    <property type="match status" value="1"/>
</dbReference>
<evidence type="ECO:0000256" key="1">
    <source>
        <dbReference type="ARBA" id="ARBA00009059"/>
    </source>
</evidence>
<dbReference type="EMBL" id="JANEYG010000012">
    <property type="protein sequence ID" value="KAJ8921081.1"/>
    <property type="molecule type" value="Genomic_DNA"/>
</dbReference>